<dbReference type="RefSeq" id="XP_037213935.1">
    <property type="nucleotide sequence ID" value="XM_037369437.1"/>
</dbReference>
<organism evidence="3 4">
    <name type="scientific">Mycena indigotica</name>
    <dbReference type="NCBI Taxonomy" id="2126181"/>
    <lineage>
        <taxon>Eukaryota</taxon>
        <taxon>Fungi</taxon>
        <taxon>Dikarya</taxon>
        <taxon>Basidiomycota</taxon>
        <taxon>Agaricomycotina</taxon>
        <taxon>Agaricomycetes</taxon>
        <taxon>Agaricomycetidae</taxon>
        <taxon>Agaricales</taxon>
        <taxon>Marasmiineae</taxon>
        <taxon>Mycenaceae</taxon>
        <taxon>Mycena</taxon>
    </lineage>
</organism>
<keyword evidence="4" id="KW-1185">Reference proteome</keyword>
<proteinExistence type="inferred from homology"/>
<accession>A0A8H6S3D7</accession>
<reference evidence="3" key="1">
    <citation type="submission" date="2020-05" db="EMBL/GenBank/DDBJ databases">
        <title>Mycena genomes resolve the evolution of fungal bioluminescence.</title>
        <authorList>
            <person name="Tsai I.J."/>
        </authorList>
    </citation>
    <scope>NUCLEOTIDE SEQUENCE</scope>
    <source>
        <strain evidence="3">171206Taipei</strain>
    </source>
</reference>
<dbReference type="Gene3D" id="3.40.50.720">
    <property type="entry name" value="NAD(P)-binding Rossmann-like Domain"/>
    <property type="match status" value="1"/>
</dbReference>
<dbReference type="EMBL" id="JACAZF010000014">
    <property type="protein sequence ID" value="KAF7290575.1"/>
    <property type="molecule type" value="Genomic_DNA"/>
</dbReference>
<dbReference type="AlphaFoldDB" id="A0A8H6S3D7"/>
<comment type="similarity">
    <text evidence="1">Belongs to the short-chain dehydrogenases/reductases (SDR) family.</text>
</comment>
<evidence type="ECO:0000313" key="4">
    <source>
        <dbReference type="Proteomes" id="UP000636479"/>
    </source>
</evidence>
<sequence>MRRYAEVKTANMLMAVELSRRSKGQLRSYSLHPGMVATNTVDKEALWPAFRQLDIVTSDMKPKENGFERWKTIPQGATTTVVAAFDPRLDDKAGTYLVDGNIAMKEQVASHAVDPVCCLLLE</sequence>
<comment type="caution">
    <text evidence="3">The sequence shown here is derived from an EMBL/GenBank/DDBJ whole genome shotgun (WGS) entry which is preliminary data.</text>
</comment>
<name>A0A8H6S3D7_9AGAR</name>
<evidence type="ECO:0000256" key="2">
    <source>
        <dbReference type="ARBA" id="ARBA00023002"/>
    </source>
</evidence>
<keyword evidence="2" id="KW-0560">Oxidoreductase</keyword>
<evidence type="ECO:0000256" key="1">
    <source>
        <dbReference type="ARBA" id="ARBA00006484"/>
    </source>
</evidence>
<dbReference type="GO" id="GO:0016491">
    <property type="term" value="F:oxidoreductase activity"/>
    <property type="evidence" value="ECO:0007669"/>
    <property type="project" value="UniProtKB-KW"/>
</dbReference>
<dbReference type="Proteomes" id="UP000636479">
    <property type="component" value="Unassembled WGS sequence"/>
</dbReference>
<evidence type="ECO:0000313" key="3">
    <source>
        <dbReference type="EMBL" id="KAF7290575.1"/>
    </source>
</evidence>
<dbReference type="PANTHER" id="PTHR24320:SF283">
    <property type="entry name" value="RETINOL DEHYDROGENASE 11"/>
    <property type="match status" value="1"/>
</dbReference>
<dbReference type="GeneID" id="59351953"/>
<dbReference type="SUPFAM" id="SSF51735">
    <property type="entry name" value="NAD(P)-binding Rossmann-fold domains"/>
    <property type="match status" value="1"/>
</dbReference>
<dbReference type="OrthoDB" id="191139at2759"/>
<dbReference type="InterPro" id="IPR036291">
    <property type="entry name" value="NAD(P)-bd_dom_sf"/>
</dbReference>
<dbReference type="PANTHER" id="PTHR24320">
    <property type="entry name" value="RETINOL DEHYDROGENASE"/>
    <property type="match status" value="1"/>
</dbReference>
<gene>
    <name evidence="3" type="ORF">MIND_01297600</name>
</gene>
<protein>
    <submittedName>
        <fullName evidence="3">Short-chain dehydrogenase/reductase family protein</fullName>
    </submittedName>
</protein>